<name>A0ACB9MFL9_BAUVA</name>
<evidence type="ECO:0000313" key="1">
    <source>
        <dbReference type="EMBL" id="KAI4322575.1"/>
    </source>
</evidence>
<evidence type="ECO:0000313" key="2">
    <source>
        <dbReference type="Proteomes" id="UP000828941"/>
    </source>
</evidence>
<sequence>MAPKRLLEDPPPAASSSEEESGSDAADEEVNGGSEGVEDDEEKSVDEEEDDEEEEEDAAQQKNKPTTNKCTVATPSKASERQSSSGSDDESGTESDSESNKTQPSPSVSDFTIKPISSKPMNDSVKPKKSAPKPAPAPATKVTSASKRASESHIEGKDSKKKKLSNGHDEDVKKGSGIQRLWSEDDEIAILKGMIEFQSKKGVDPHADMGVFHEFIKKNLNADVSKNQLQDKIRRLKKKYQVNAEKGENGEDPVFSKPHEHKAFELSKKIWGPGAAAASGKRKANQSKVKNSSTLPSPKREVVEKKKEEPSSEINAESEKPCSNYLSELLVSEKLLTPPESVTSLMKESLPLIETAKAKELERKWEKLKEEECQLYLKKIDLIRESAKLVLESKKSS</sequence>
<gene>
    <name evidence="1" type="ORF">L6164_022253</name>
</gene>
<reference evidence="1 2" key="1">
    <citation type="journal article" date="2022" name="DNA Res.">
        <title>Chromosomal-level genome assembly of the orchid tree Bauhinia variegata (Leguminosae; Cercidoideae) supports the allotetraploid origin hypothesis of Bauhinia.</title>
        <authorList>
            <person name="Zhong Y."/>
            <person name="Chen Y."/>
            <person name="Zheng D."/>
            <person name="Pang J."/>
            <person name="Liu Y."/>
            <person name="Luo S."/>
            <person name="Meng S."/>
            <person name="Qian L."/>
            <person name="Wei D."/>
            <person name="Dai S."/>
            <person name="Zhou R."/>
        </authorList>
    </citation>
    <scope>NUCLEOTIDE SEQUENCE [LARGE SCALE GENOMIC DNA]</scope>
    <source>
        <strain evidence="1">BV-YZ2020</strain>
    </source>
</reference>
<comment type="caution">
    <text evidence="1">The sequence shown here is derived from an EMBL/GenBank/DDBJ whole genome shotgun (WGS) entry which is preliminary data.</text>
</comment>
<proteinExistence type="predicted"/>
<keyword evidence="2" id="KW-1185">Reference proteome</keyword>
<accession>A0ACB9MFL9</accession>
<dbReference type="Proteomes" id="UP000828941">
    <property type="component" value="Chromosome 9"/>
</dbReference>
<protein>
    <submittedName>
        <fullName evidence="1">Uncharacterized protein</fullName>
    </submittedName>
</protein>
<dbReference type="EMBL" id="CM039434">
    <property type="protein sequence ID" value="KAI4322575.1"/>
    <property type="molecule type" value="Genomic_DNA"/>
</dbReference>
<organism evidence="1 2">
    <name type="scientific">Bauhinia variegata</name>
    <name type="common">Purple orchid tree</name>
    <name type="synonym">Phanera variegata</name>
    <dbReference type="NCBI Taxonomy" id="167791"/>
    <lineage>
        <taxon>Eukaryota</taxon>
        <taxon>Viridiplantae</taxon>
        <taxon>Streptophyta</taxon>
        <taxon>Embryophyta</taxon>
        <taxon>Tracheophyta</taxon>
        <taxon>Spermatophyta</taxon>
        <taxon>Magnoliopsida</taxon>
        <taxon>eudicotyledons</taxon>
        <taxon>Gunneridae</taxon>
        <taxon>Pentapetalae</taxon>
        <taxon>rosids</taxon>
        <taxon>fabids</taxon>
        <taxon>Fabales</taxon>
        <taxon>Fabaceae</taxon>
        <taxon>Cercidoideae</taxon>
        <taxon>Cercideae</taxon>
        <taxon>Bauhiniinae</taxon>
        <taxon>Bauhinia</taxon>
    </lineage>
</organism>